<accession>A0A1Y1XZS1</accession>
<dbReference type="Proteomes" id="UP000193498">
    <property type="component" value="Unassembled WGS sequence"/>
</dbReference>
<dbReference type="InParanoid" id="A0A1Y1XZS1"/>
<proteinExistence type="predicted"/>
<keyword evidence="3" id="KW-1185">Reference proteome</keyword>
<sequence>MSDGVFSNHPSSEACLHSSDPSSSDNELHVHVGVDEGVSLLENDKMIRILCRNMDDLENNESIDFYIFGSPLETVQTLRDRIESILQERVYSLQNIFNEPLLLEANLVTAGFSPEDVLFYRLTDSSQYSEQGRDLRINIRDHALCTMTFYGSQTLYDVYKAIQEKYPNSLKTLDICDVILRADERVLSGEELFSSLEGNSTLYIEVKRYAGMMNYFSRTRLLDDPLRYVFYSIVTAVTLGLFLAPQSQSSSLKPWQWSCTSRVWLYLTFVFTLAQACVTIKVTSNPMVLISLIVVGNVLQAALRVKELQ</sequence>
<feature type="region of interest" description="Disordered" evidence="1">
    <location>
        <begin position="1"/>
        <end position="28"/>
    </location>
</feature>
<comment type="caution">
    <text evidence="2">The sequence shown here is derived from an EMBL/GenBank/DDBJ whole genome shotgun (WGS) entry which is preliminary data.</text>
</comment>
<dbReference type="EMBL" id="MCFE01000356">
    <property type="protein sequence ID" value="ORX90864.1"/>
    <property type="molecule type" value="Genomic_DNA"/>
</dbReference>
<name>A0A1Y1XZS1_9FUNG</name>
<evidence type="ECO:0000256" key="1">
    <source>
        <dbReference type="SAM" id="MobiDB-lite"/>
    </source>
</evidence>
<protein>
    <submittedName>
        <fullName evidence="2">Uncharacterized protein</fullName>
    </submittedName>
</protein>
<evidence type="ECO:0000313" key="2">
    <source>
        <dbReference type="EMBL" id="ORX90864.1"/>
    </source>
</evidence>
<evidence type="ECO:0000313" key="3">
    <source>
        <dbReference type="Proteomes" id="UP000193498"/>
    </source>
</evidence>
<organism evidence="2 3">
    <name type="scientific">Basidiobolus meristosporus CBS 931.73</name>
    <dbReference type="NCBI Taxonomy" id="1314790"/>
    <lineage>
        <taxon>Eukaryota</taxon>
        <taxon>Fungi</taxon>
        <taxon>Fungi incertae sedis</taxon>
        <taxon>Zoopagomycota</taxon>
        <taxon>Entomophthoromycotina</taxon>
        <taxon>Basidiobolomycetes</taxon>
        <taxon>Basidiobolales</taxon>
        <taxon>Basidiobolaceae</taxon>
        <taxon>Basidiobolus</taxon>
    </lineage>
</organism>
<gene>
    <name evidence="2" type="ORF">K493DRAFT_317679</name>
</gene>
<reference evidence="2 3" key="1">
    <citation type="submission" date="2016-07" db="EMBL/GenBank/DDBJ databases">
        <title>Pervasive Adenine N6-methylation of Active Genes in Fungi.</title>
        <authorList>
            <consortium name="DOE Joint Genome Institute"/>
            <person name="Mondo S.J."/>
            <person name="Dannebaum R.O."/>
            <person name="Kuo R.C."/>
            <person name="Labutti K."/>
            <person name="Haridas S."/>
            <person name="Kuo A."/>
            <person name="Salamov A."/>
            <person name="Ahrendt S.R."/>
            <person name="Lipzen A."/>
            <person name="Sullivan W."/>
            <person name="Andreopoulos W.B."/>
            <person name="Clum A."/>
            <person name="Lindquist E."/>
            <person name="Daum C."/>
            <person name="Ramamoorthy G.K."/>
            <person name="Gryganskyi A."/>
            <person name="Culley D."/>
            <person name="Magnuson J.K."/>
            <person name="James T.Y."/>
            <person name="O'Malley M.A."/>
            <person name="Stajich J.E."/>
            <person name="Spatafora J.W."/>
            <person name="Visel A."/>
            <person name="Grigoriev I.V."/>
        </authorList>
    </citation>
    <scope>NUCLEOTIDE SEQUENCE [LARGE SCALE GENOMIC DNA]</scope>
    <source>
        <strain evidence="2 3">CBS 931.73</strain>
    </source>
</reference>
<dbReference type="AlphaFoldDB" id="A0A1Y1XZS1"/>